<feature type="chain" id="PRO_5038712225" description="Tyrosine-protein kinase ephrin type A/B receptor-like domain-containing protein" evidence="1">
    <location>
        <begin position="22"/>
        <end position="462"/>
    </location>
</feature>
<evidence type="ECO:0008006" key="4">
    <source>
        <dbReference type="Google" id="ProtNLM"/>
    </source>
</evidence>
<protein>
    <recommendedName>
        <fullName evidence="4">Tyrosine-protein kinase ephrin type A/B receptor-like domain-containing protein</fullName>
    </recommendedName>
</protein>
<comment type="caution">
    <text evidence="2">The sequence shown here is derived from an EMBL/GenBank/DDBJ whole genome shotgun (WGS) entry which is preliminary data.</text>
</comment>
<dbReference type="EMBL" id="DVNO01000031">
    <property type="protein sequence ID" value="HIU65713.1"/>
    <property type="molecule type" value="Genomic_DNA"/>
</dbReference>
<accession>A0A9D1MS85</accession>
<dbReference type="AlphaFoldDB" id="A0A9D1MS85"/>
<reference evidence="2" key="1">
    <citation type="submission" date="2020-10" db="EMBL/GenBank/DDBJ databases">
        <authorList>
            <person name="Gilroy R."/>
        </authorList>
    </citation>
    <scope>NUCLEOTIDE SEQUENCE</scope>
    <source>
        <strain evidence="2">CHK136-897</strain>
    </source>
</reference>
<evidence type="ECO:0000256" key="1">
    <source>
        <dbReference type="SAM" id="SignalP"/>
    </source>
</evidence>
<evidence type="ECO:0000313" key="2">
    <source>
        <dbReference type="EMBL" id="HIU65713.1"/>
    </source>
</evidence>
<feature type="signal peptide" evidence="1">
    <location>
        <begin position="1"/>
        <end position="21"/>
    </location>
</feature>
<gene>
    <name evidence="2" type="ORF">IAC63_03690</name>
</gene>
<evidence type="ECO:0000313" key="3">
    <source>
        <dbReference type="Proteomes" id="UP000824142"/>
    </source>
</evidence>
<keyword evidence="1" id="KW-0732">Signal</keyword>
<organism evidence="2 3">
    <name type="scientific">Candidatus Enterousia avicola</name>
    <dbReference type="NCBI Taxonomy" id="2840787"/>
    <lineage>
        <taxon>Bacteria</taxon>
        <taxon>Pseudomonadati</taxon>
        <taxon>Pseudomonadota</taxon>
        <taxon>Alphaproteobacteria</taxon>
        <taxon>Candidatus Enterousia</taxon>
    </lineage>
</organism>
<sequence>MRVGSLFCFFVVFFNASTLFAAQVANCDNKVNGVCPNGCYEIGDGLGCTKCPEGYYGRGYVDNSAGNRVEKYCVPCSIPAPTDDENVNYEVDFILGEKYTGFTTDECPWVITCPEGYFFAGGSSGCVACSSVEPSNCYKGKTNILKGKGKEMPQDAFATMCEGVVYKITLRKNTELETLNADYPGHEITYSDKTVYAKCDTGFASTEDATKWEDYLAEQLRHPSYYPFKKLLGYSTDDSCTDIVINKDGWVEYDNDNNSTNRTLNIFNKDTELYACWENGEIDVTYYQTTTSGPLGEVNKYTTRCKLDDSKSTPPNDSGSDKPNECAFLDIGYLEGKAGEMIATGYVFKSHDCRKGELGNNQWGDLSFCLDGVKEFAAGKYIPFVRNVTSISVAVVGDECPAGYYCSKTEQNSCPVGTTSAEAKSSIEDCYMPSGQSGTKFCDKNGCFYLPTGIGNISYNPS</sequence>
<dbReference type="Proteomes" id="UP000824142">
    <property type="component" value="Unassembled WGS sequence"/>
</dbReference>
<proteinExistence type="predicted"/>
<reference evidence="2" key="2">
    <citation type="journal article" date="2021" name="PeerJ">
        <title>Extensive microbial diversity within the chicken gut microbiome revealed by metagenomics and culture.</title>
        <authorList>
            <person name="Gilroy R."/>
            <person name="Ravi A."/>
            <person name="Getino M."/>
            <person name="Pursley I."/>
            <person name="Horton D.L."/>
            <person name="Alikhan N.F."/>
            <person name="Baker D."/>
            <person name="Gharbi K."/>
            <person name="Hall N."/>
            <person name="Watson M."/>
            <person name="Adriaenssens E.M."/>
            <person name="Foster-Nyarko E."/>
            <person name="Jarju S."/>
            <person name="Secka A."/>
            <person name="Antonio M."/>
            <person name="Oren A."/>
            <person name="Chaudhuri R.R."/>
            <person name="La Ragione R."/>
            <person name="Hildebrand F."/>
            <person name="Pallen M.J."/>
        </authorList>
    </citation>
    <scope>NUCLEOTIDE SEQUENCE</scope>
    <source>
        <strain evidence="2">CHK136-897</strain>
    </source>
</reference>
<name>A0A9D1MS85_9PROT</name>